<dbReference type="InterPro" id="IPR045886">
    <property type="entry name" value="ThiF/MoeB/HesA"/>
</dbReference>
<comment type="similarity">
    <text evidence="3">Belongs to the ubiquitin-activating E1 family.</text>
</comment>
<sequence length="367" mass="40421">MVEANSGHELTEDEAALYDRQIRLWGVDAQKRLRAAKILLVGLKGLGSEVCKNVMLAGVKSITLLDHEPLKEEDFGSQFLAPRSEVGKNRAEASVARARRLNPMVEVKIAPPAEGEAKSDPSLRPDSFFSEFQIVIATGLGAESLKRLNQVCRRVSTDKNKVCLIAGDVFGFHGYIFSDLQEHVHLEQTKSIIHGKDKGDAVPSTENIKKLTHFVPIEEPLSINWDSGNTSNVHDSFFLVQVLLAFIDENGHTPRNMESDFSKLQEVRDKKLSSIGVPPEKVPDSALRKSFGEVCPVCAVVGGFLTQELVKAVSHMGSPFNNFLLFEPELCEGIVCRIAKERTHGKSKGSKKKDYSSATSPAKKMKV</sequence>
<evidence type="ECO:0000256" key="1">
    <source>
        <dbReference type="ARBA" id="ARBA00004123"/>
    </source>
</evidence>
<evidence type="ECO:0000256" key="2">
    <source>
        <dbReference type="ARBA" id="ARBA00004718"/>
    </source>
</evidence>
<evidence type="ECO:0000256" key="6">
    <source>
        <dbReference type="ARBA" id="ARBA00026003"/>
    </source>
</evidence>
<evidence type="ECO:0000256" key="9">
    <source>
        <dbReference type="SAM" id="MobiDB-lite"/>
    </source>
</evidence>
<evidence type="ECO:0000256" key="4">
    <source>
        <dbReference type="ARBA" id="ARBA00022786"/>
    </source>
</evidence>
<dbReference type="InterPro" id="IPR000594">
    <property type="entry name" value="ThiF_NAD_FAD-bd"/>
</dbReference>
<accession>A0A8K0JVK6</accession>
<dbReference type="AlphaFoldDB" id="A0A8K0JVK6"/>
<organism evidence="11 12">
    <name type="scientific">Ladona fulva</name>
    <name type="common">Scarce chaser dragonfly</name>
    <name type="synonym">Libellula fulva</name>
    <dbReference type="NCBI Taxonomy" id="123851"/>
    <lineage>
        <taxon>Eukaryota</taxon>
        <taxon>Metazoa</taxon>
        <taxon>Ecdysozoa</taxon>
        <taxon>Arthropoda</taxon>
        <taxon>Hexapoda</taxon>
        <taxon>Insecta</taxon>
        <taxon>Pterygota</taxon>
        <taxon>Palaeoptera</taxon>
        <taxon>Odonata</taxon>
        <taxon>Epiprocta</taxon>
        <taxon>Anisoptera</taxon>
        <taxon>Libelluloidea</taxon>
        <taxon>Libellulidae</taxon>
        <taxon>Ladona</taxon>
    </lineage>
</organism>
<evidence type="ECO:0000259" key="10">
    <source>
        <dbReference type="Pfam" id="PF00899"/>
    </source>
</evidence>
<dbReference type="GO" id="GO:0016925">
    <property type="term" value="P:protein sumoylation"/>
    <property type="evidence" value="ECO:0007669"/>
    <property type="project" value="TreeGrafter"/>
</dbReference>
<dbReference type="Proteomes" id="UP000792457">
    <property type="component" value="Unassembled WGS sequence"/>
</dbReference>
<comment type="caution">
    <text evidence="11">The sequence shown here is derived from an EMBL/GenBank/DDBJ whole genome shotgun (WGS) entry which is preliminary data.</text>
</comment>
<comment type="subcellular location">
    <subcellularLocation>
        <location evidence="1">Nucleus</location>
    </subcellularLocation>
</comment>
<dbReference type="InterPro" id="IPR000011">
    <property type="entry name" value="UBQ/SUMO-activ_enz_E1-like"/>
</dbReference>
<dbReference type="InterPro" id="IPR035985">
    <property type="entry name" value="Ubiquitin-activating_enz"/>
</dbReference>
<dbReference type="OrthoDB" id="412647at2759"/>
<reference evidence="11" key="2">
    <citation type="submission" date="2017-10" db="EMBL/GenBank/DDBJ databases">
        <title>Ladona fulva Genome sequencing and assembly.</title>
        <authorList>
            <person name="Murali S."/>
            <person name="Richards S."/>
            <person name="Bandaranaike D."/>
            <person name="Bellair M."/>
            <person name="Blankenburg K."/>
            <person name="Chao H."/>
            <person name="Dinh H."/>
            <person name="Doddapaneni H."/>
            <person name="Dugan-Rocha S."/>
            <person name="Elkadiri S."/>
            <person name="Gnanaolivu R."/>
            <person name="Hernandez B."/>
            <person name="Skinner E."/>
            <person name="Javaid M."/>
            <person name="Lee S."/>
            <person name="Li M."/>
            <person name="Ming W."/>
            <person name="Munidasa M."/>
            <person name="Muniz J."/>
            <person name="Nguyen L."/>
            <person name="Hughes D."/>
            <person name="Osuji N."/>
            <person name="Pu L.-L."/>
            <person name="Puazo M."/>
            <person name="Qu C."/>
            <person name="Quiroz J."/>
            <person name="Raj R."/>
            <person name="Weissenberger G."/>
            <person name="Xin Y."/>
            <person name="Zou X."/>
            <person name="Han Y."/>
            <person name="Worley K."/>
            <person name="Muzny D."/>
            <person name="Gibbs R."/>
        </authorList>
    </citation>
    <scope>NUCLEOTIDE SEQUENCE</scope>
    <source>
        <strain evidence="11">Sampled in the wild</strain>
    </source>
</reference>
<name>A0A8K0JVK6_LADFU</name>
<evidence type="ECO:0000256" key="3">
    <source>
        <dbReference type="ARBA" id="ARBA00005673"/>
    </source>
</evidence>
<comment type="subunit">
    <text evidence="6">Heterodimer of SAE1 and UBA2/SAE2. The heterodimer corresponds to the two domains that are encoded on a single polypeptide chain in ubiquitin-activating enzyme E1. Interacts with UBE2I.</text>
</comment>
<keyword evidence="5" id="KW-0539">Nucleus</keyword>
<dbReference type="Pfam" id="PF00899">
    <property type="entry name" value="ThiF"/>
    <property type="match status" value="1"/>
</dbReference>
<evidence type="ECO:0000256" key="8">
    <source>
        <dbReference type="ARBA" id="ARBA00044354"/>
    </source>
</evidence>
<protein>
    <recommendedName>
        <fullName evidence="7">SUMO-activating enzyme subunit 1</fullName>
    </recommendedName>
    <alternativeName>
        <fullName evidence="8">Ubiquitin-like 1-activating enzyme E1A</fullName>
    </alternativeName>
</protein>
<evidence type="ECO:0000313" key="11">
    <source>
        <dbReference type="EMBL" id="KAG8222690.1"/>
    </source>
</evidence>
<dbReference type="PANTHER" id="PTHR10953:SF162">
    <property type="entry name" value="SUMO-ACTIVATING ENZYME SUBUNIT 1"/>
    <property type="match status" value="1"/>
</dbReference>
<evidence type="ECO:0000256" key="5">
    <source>
        <dbReference type="ARBA" id="ARBA00023242"/>
    </source>
</evidence>
<dbReference type="SUPFAM" id="SSF69572">
    <property type="entry name" value="Activating enzymes of the ubiquitin-like proteins"/>
    <property type="match status" value="1"/>
</dbReference>
<evidence type="ECO:0000256" key="7">
    <source>
        <dbReference type="ARBA" id="ARBA00044187"/>
    </source>
</evidence>
<dbReference type="EMBL" id="KZ308141">
    <property type="protein sequence ID" value="KAG8222690.1"/>
    <property type="molecule type" value="Genomic_DNA"/>
</dbReference>
<dbReference type="Gene3D" id="3.40.50.720">
    <property type="entry name" value="NAD(P)-binding Rossmann-like Domain"/>
    <property type="match status" value="1"/>
</dbReference>
<proteinExistence type="inferred from homology"/>
<feature type="region of interest" description="Disordered" evidence="9">
    <location>
        <begin position="343"/>
        <end position="367"/>
    </location>
</feature>
<dbReference type="GO" id="GO:0019948">
    <property type="term" value="F:SUMO activating enzyme activity"/>
    <property type="evidence" value="ECO:0007669"/>
    <property type="project" value="TreeGrafter"/>
</dbReference>
<comment type="pathway">
    <text evidence="2">Protein modification; protein sumoylation.</text>
</comment>
<gene>
    <name evidence="11" type="ORF">J437_LFUL015887</name>
</gene>
<feature type="domain" description="THIF-type NAD/FAD binding fold" evidence="10">
    <location>
        <begin position="18"/>
        <end position="325"/>
    </location>
</feature>
<keyword evidence="12" id="KW-1185">Reference proteome</keyword>
<evidence type="ECO:0000313" key="12">
    <source>
        <dbReference type="Proteomes" id="UP000792457"/>
    </source>
</evidence>
<dbReference type="PRINTS" id="PR01849">
    <property type="entry name" value="UBIQUITINACT"/>
</dbReference>
<dbReference type="GO" id="GO:0005737">
    <property type="term" value="C:cytoplasm"/>
    <property type="evidence" value="ECO:0007669"/>
    <property type="project" value="TreeGrafter"/>
</dbReference>
<keyword evidence="4" id="KW-0833">Ubl conjugation pathway</keyword>
<dbReference type="PANTHER" id="PTHR10953">
    <property type="entry name" value="UBIQUITIN-ACTIVATING ENZYME E1"/>
    <property type="match status" value="1"/>
</dbReference>
<reference evidence="11" key="1">
    <citation type="submission" date="2013-04" db="EMBL/GenBank/DDBJ databases">
        <authorList>
            <person name="Qu J."/>
            <person name="Murali S.C."/>
            <person name="Bandaranaike D."/>
            <person name="Bellair M."/>
            <person name="Blankenburg K."/>
            <person name="Chao H."/>
            <person name="Dinh H."/>
            <person name="Doddapaneni H."/>
            <person name="Downs B."/>
            <person name="Dugan-Rocha S."/>
            <person name="Elkadiri S."/>
            <person name="Gnanaolivu R.D."/>
            <person name="Hernandez B."/>
            <person name="Javaid M."/>
            <person name="Jayaseelan J.C."/>
            <person name="Lee S."/>
            <person name="Li M."/>
            <person name="Ming W."/>
            <person name="Munidasa M."/>
            <person name="Muniz J."/>
            <person name="Nguyen L."/>
            <person name="Ongeri F."/>
            <person name="Osuji N."/>
            <person name="Pu L.-L."/>
            <person name="Puazo M."/>
            <person name="Qu C."/>
            <person name="Quiroz J."/>
            <person name="Raj R."/>
            <person name="Weissenberger G."/>
            <person name="Xin Y."/>
            <person name="Zou X."/>
            <person name="Han Y."/>
            <person name="Richards S."/>
            <person name="Worley K."/>
            <person name="Muzny D."/>
            <person name="Gibbs R."/>
        </authorList>
    </citation>
    <scope>NUCLEOTIDE SEQUENCE</scope>
    <source>
        <strain evidence="11">Sampled in the wild</strain>
    </source>
</reference>
<dbReference type="GO" id="GO:0031510">
    <property type="term" value="C:SUMO activating enzyme complex"/>
    <property type="evidence" value="ECO:0007669"/>
    <property type="project" value="TreeGrafter"/>
</dbReference>